<dbReference type="RefSeq" id="XP_022396034.1">
    <property type="nucleotide sequence ID" value="XM_022539494.1"/>
</dbReference>
<dbReference type="OrthoDB" id="415825at2759"/>
<dbReference type="PANTHER" id="PTHR10801:SF0">
    <property type="entry name" value="DELTA(24)-STEROL REDUCTASE"/>
    <property type="match status" value="1"/>
</dbReference>
<sequence>MEEHAEKVIEISSKARYLYDRCLGFQIYNGSTQCTRESSKTQTNTIDIRSLNSVLHVDANKKMVLVEPSVPMENLVAATLAHGLIPPVVMGYRNITAGGAFAGTSGGSSSFRHGCFDRTVTRIEVVLANGQVMRASTTENTELFYGAAASFGTLGVVTLLEIQLFPAKPCVRLEYRPVSSVSQGVSEIQRYTTNTDCHYLDGIMYSRDKGVLSAGYLSDKPSESTPVQHFTRSTDPGFCMHMEEILARGTPAEDYIPLVDYLFRHDRAGSCIGKHASGLFRQYTIQDIAVPYDGASEFIDYLDDSFGQYPICFCPVRQITPRPDGSKVHGLMAQHYSSESIPKESEVLLSIGIHSPGPRPEEEFIEFNHSIGRKVHALGGQKWPYARTYHTEAEFWSIYDRQYFDRLRRRYHAIYMPTLYEKTECLLGRKKKLNVFSGDISAWFVFLVAGLYYVVTGGGL</sequence>
<evidence type="ECO:0000313" key="11">
    <source>
        <dbReference type="EMBL" id="OJJ79336.1"/>
    </source>
</evidence>
<dbReference type="Gene3D" id="3.30.465.10">
    <property type="match status" value="1"/>
</dbReference>
<dbReference type="EC" id="1.3.1.72" evidence="2"/>
<keyword evidence="5" id="KW-0274">FAD</keyword>
<keyword evidence="12" id="KW-1185">Reference proteome</keyword>
<keyword evidence="6 9" id="KW-1133">Transmembrane helix</keyword>
<evidence type="ECO:0000256" key="8">
    <source>
        <dbReference type="ARBA" id="ARBA00023136"/>
    </source>
</evidence>
<accession>A0A1L9V5Z9</accession>
<dbReference type="GeneID" id="34455755"/>
<evidence type="ECO:0000256" key="9">
    <source>
        <dbReference type="SAM" id="Phobius"/>
    </source>
</evidence>
<dbReference type="VEuPathDB" id="FungiDB:ASPGLDRAFT_1057139"/>
<dbReference type="InterPro" id="IPR016169">
    <property type="entry name" value="FAD-bd_PCMH_sub2"/>
</dbReference>
<keyword evidence="4 9" id="KW-0812">Transmembrane</keyword>
<keyword evidence="7" id="KW-0560">Oxidoreductase</keyword>
<dbReference type="EMBL" id="KV878919">
    <property type="protein sequence ID" value="OJJ79336.1"/>
    <property type="molecule type" value="Genomic_DNA"/>
</dbReference>
<comment type="subcellular location">
    <subcellularLocation>
        <location evidence="1">Membrane</location>
        <topology evidence="1">Single-pass membrane protein</topology>
    </subcellularLocation>
</comment>
<dbReference type="Proteomes" id="UP000184300">
    <property type="component" value="Unassembled WGS sequence"/>
</dbReference>
<evidence type="ECO:0000256" key="3">
    <source>
        <dbReference type="ARBA" id="ARBA00022630"/>
    </source>
</evidence>
<evidence type="ECO:0000256" key="6">
    <source>
        <dbReference type="ARBA" id="ARBA00022989"/>
    </source>
</evidence>
<evidence type="ECO:0000313" key="12">
    <source>
        <dbReference type="Proteomes" id="UP000184300"/>
    </source>
</evidence>
<dbReference type="PROSITE" id="PS51387">
    <property type="entry name" value="FAD_PCMH"/>
    <property type="match status" value="1"/>
</dbReference>
<evidence type="ECO:0000256" key="7">
    <source>
        <dbReference type="ARBA" id="ARBA00023002"/>
    </source>
</evidence>
<dbReference type="Pfam" id="PF01565">
    <property type="entry name" value="FAD_binding_4"/>
    <property type="match status" value="1"/>
</dbReference>
<dbReference type="InterPro" id="IPR016166">
    <property type="entry name" value="FAD-bd_PCMH"/>
</dbReference>
<dbReference type="GO" id="GO:0000246">
    <property type="term" value="F:Delta24(24-1) sterol reductase activity"/>
    <property type="evidence" value="ECO:0007669"/>
    <property type="project" value="TreeGrafter"/>
</dbReference>
<dbReference type="PANTHER" id="PTHR10801">
    <property type="entry name" value="24-DEHYDROCHOLESTEROL REDUCTASE"/>
    <property type="match status" value="1"/>
</dbReference>
<evidence type="ECO:0000256" key="5">
    <source>
        <dbReference type="ARBA" id="ARBA00022827"/>
    </source>
</evidence>
<organism evidence="11 12">
    <name type="scientific">Aspergillus glaucus CBS 516.65</name>
    <dbReference type="NCBI Taxonomy" id="1160497"/>
    <lineage>
        <taxon>Eukaryota</taxon>
        <taxon>Fungi</taxon>
        <taxon>Dikarya</taxon>
        <taxon>Ascomycota</taxon>
        <taxon>Pezizomycotina</taxon>
        <taxon>Eurotiomycetes</taxon>
        <taxon>Eurotiomycetidae</taxon>
        <taxon>Eurotiales</taxon>
        <taxon>Aspergillaceae</taxon>
        <taxon>Aspergillus</taxon>
        <taxon>Aspergillus subgen. Aspergillus</taxon>
    </lineage>
</organism>
<evidence type="ECO:0000256" key="4">
    <source>
        <dbReference type="ARBA" id="ARBA00022692"/>
    </source>
</evidence>
<name>A0A1L9V5Z9_ASPGL</name>
<dbReference type="InterPro" id="IPR040165">
    <property type="entry name" value="Diminuto-like"/>
</dbReference>
<keyword evidence="8 9" id="KW-0472">Membrane</keyword>
<dbReference type="SUPFAM" id="SSF55103">
    <property type="entry name" value="FAD-linked oxidases, C-terminal domain"/>
    <property type="match status" value="1"/>
</dbReference>
<proteinExistence type="predicted"/>
<gene>
    <name evidence="11" type="ORF">ASPGLDRAFT_1057139</name>
</gene>
<dbReference type="InterPro" id="IPR036318">
    <property type="entry name" value="FAD-bd_PCMH-like_sf"/>
</dbReference>
<evidence type="ECO:0000256" key="1">
    <source>
        <dbReference type="ARBA" id="ARBA00004167"/>
    </source>
</evidence>
<dbReference type="GO" id="GO:0050614">
    <property type="term" value="F:Delta24-sterol reductase activity"/>
    <property type="evidence" value="ECO:0007669"/>
    <property type="project" value="UniProtKB-EC"/>
</dbReference>
<dbReference type="STRING" id="1160497.A0A1L9V5Z9"/>
<dbReference type="GO" id="GO:0005737">
    <property type="term" value="C:cytoplasm"/>
    <property type="evidence" value="ECO:0007669"/>
    <property type="project" value="TreeGrafter"/>
</dbReference>
<feature type="transmembrane region" description="Helical" evidence="9">
    <location>
        <begin position="436"/>
        <end position="455"/>
    </location>
</feature>
<dbReference type="AlphaFoldDB" id="A0A1L9V5Z9"/>
<evidence type="ECO:0000259" key="10">
    <source>
        <dbReference type="PROSITE" id="PS51387"/>
    </source>
</evidence>
<keyword evidence="3" id="KW-0285">Flavoprotein</keyword>
<dbReference type="InterPro" id="IPR016164">
    <property type="entry name" value="FAD-linked_Oxase-like_C"/>
</dbReference>
<dbReference type="GO" id="GO:0008202">
    <property type="term" value="P:steroid metabolic process"/>
    <property type="evidence" value="ECO:0007669"/>
    <property type="project" value="TreeGrafter"/>
</dbReference>
<reference evidence="12" key="1">
    <citation type="journal article" date="2017" name="Genome Biol.">
        <title>Comparative genomics reveals high biological diversity and specific adaptations in the industrially and medically important fungal genus Aspergillus.</title>
        <authorList>
            <person name="de Vries R.P."/>
            <person name="Riley R."/>
            <person name="Wiebenga A."/>
            <person name="Aguilar-Osorio G."/>
            <person name="Amillis S."/>
            <person name="Uchima C.A."/>
            <person name="Anderluh G."/>
            <person name="Asadollahi M."/>
            <person name="Askin M."/>
            <person name="Barry K."/>
            <person name="Battaglia E."/>
            <person name="Bayram O."/>
            <person name="Benocci T."/>
            <person name="Braus-Stromeyer S.A."/>
            <person name="Caldana C."/>
            <person name="Canovas D."/>
            <person name="Cerqueira G.C."/>
            <person name="Chen F."/>
            <person name="Chen W."/>
            <person name="Choi C."/>
            <person name="Clum A."/>
            <person name="Dos Santos R.A."/>
            <person name="Damasio A.R."/>
            <person name="Diallinas G."/>
            <person name="Emri T."/>
            <person name="Fekete E."/>
            <person name="Flipphi M."/>
            <person name="Freyberg S."/>
            <person name="Gallo A."/>
            <person name="Gournas C."/>
            <person name="Habgood R."/>
            <person name="Hainaut M."/>
            <person name="Harispe M.L."/>
            <person name="Henrissat B."/>
            <person name="Hilden K.S."/>
            <person name="Hope R."/>
            <person name="Hossain A."/>
            <person name="Karabika E."/>
            <person name="Karaffa L."/>
            <person name="Karanyi Z."/>
            <person name="Krasevec N."/>
            <person name="Kuo A."/>
            <person name="Kusch H."/>
            <person name="LaButti K."/>
            <person name="Lagendijk E.L."/>
            <person name="Lapidus A."/>
            <person name="Levasseur A."/>
            <person name="Lindquist E."/>
            <person name="Lipzen A."/>
            <person name="Logrieco A.F."/>
            <person name="MacCabe A."/>
            <person name="Maekelae M.R."/>
            <person name="Malavazi I."/>
            <person name="Melin P."/>
            <person name="Meyer V."/>
            <person name="Mielnichuk N."/>
            <person name="Miskei M."/>
            <person name="Molnar A.P."/>
            <person name="Mule G."/>
            <person name="Ngan C.Y."/>
            <person name="Orejas M."/>
            <person name="Orosz E."/>
            <person name="Ouedraogo J.P."/>
            <person name="Overkamp K.M."/>
            <person name="Park H.-S."/>
            <person name="Perrone G."/>
            <person name="Piumi F."/>
            <person name="Punt P.J."/>
            <person name="Ram A.F."/>
            <person name="Ramon A."/>
            <person name="Rauscher S."/>
            <person name="Record E."/>
            <person name="Riano-Pachon D.M."/>
            <person name="Robert V."/>
            <person name="Roehrig J."/>
            <person name="Ruller R."/>
            <person name="Salamov A."/>
            <person name="Salih N.S."/>
            <person name="Samson R.A."/>
            <person name="Sandor E."/>
            <person name="Sanguinetti M."/>
            <person name="Schuetze T."/>
            <person name="Sepcic K."/>
            <person name="Shelest E."/>
            <person name="Sherlock G."/>
            <person name="Sophianopoulou V."/>
            <person name="Squina F.M."/>
            <person name="Sun H."/>
            <person name="Susca A."/>
            <person name="Todd R.B."/>
            <person name="Tsang A."/>
            <person name="Unkles S.E."/>
            <person name="van de Wiele N."/>
            <person name="van Rossen-Uffink D."/>
            <person name="Oliveira J.V."/>
            <person name="Vesth T.C."/>
            <person name="Visser J."/>
            <person name="Yu J.-H."/>
            <person name="Zhou M."/>
            <person name="Andersen M.R."/>
            <person name="Archer D.B."/>
            <person name="Baker S.E."/>
            <person name="Benoit I."/>
            <person name="Brakhage A.A."/>
            <person name="Braus G.H."/>
            <person name="Fischer R."/>
            <person name="Frisvad J.C."/>
            <person name="Goldman G.H."/>
            <person name="Houbraken J."/>
            <person name="Oakley B."/>
            <person name="Pocsi I."/>
            <person name="Scazzocchio C."/>
            <person name="Seiboth B."/>
            <person name="vanKuyk P.A."/>
            <person name="Wortman J."/>
            <person name="Dyer P.S."/>
            <person name="Grigoriev I.V."/>
        </authorList>
    </citation>
    <scope>NUCLEOTIDE SEQUENCE [LARGE SCALE GENOMIC DNA]</scope>
    <source>
        <strain evidence="12">CBS 516.65</strain>
    </source>
</reference>
<evidence type="ECO:0000256" key="2">
    <source>
        <dbReference type="ARBA" id="ARBA00012405"/>
    </source>
</evidence>
<protein>
    <recommendedName>
        <fullName evidence="2">Delta(24)-sterol reductase</fullName>
        <ecNumber evidence="2">1.3.1.72</ecNumber>
    </recommendedName>
</protein>
<dbReference type="GO" id="GO:0016020">
    <property type="term" value="C:membrane"/>
    <property type="evidence" value="ECO:0007669"/>
    <property type="project" value="UniProtKB-SubCell"/>
</dbReference>
<dbReference type="InterPro" id="IPR006094">
    <property type="entry name" value="Oxid_FAD_bind_N"/>
</dbReference>
<dbReference type="GO" id="GO:0071949">
    <property type="term" value="F:FAD binding"/>
    <property type="evidence" value="ECO:0007669"/>
    <property type="project" value="InterPro"/>
</dbReference>
<dbReference type="SUPFAM" id="SSF56176">
    <property type="entry name" value="FAD-binding/transporter-associated domain-like"/>
    <property type="match status" value="1"/>
</dbReference>
<feature type="domain" description="FAD-binding PCMH-type" evidence="10">
    <location>
        <begin position="1"/>
        <end position="167"/>
    </location>
</feature>